<dbReference type="GO" id="GO:0071111">
    <property type="term" value="F:cyclic-guanylate-specific phosphodiesterase activity"/>
    <property type="evidence" value="ECO:0007669"/>
    <property type="project" value="InterPro"/>
</dbReference>
<dbReference type="PROSITE" id="PS50883">
    <property type="entry name" value="EAL"/>
    <property type="match status" value="1"/>
</dbReference>
<keyword evidence="2" id="KW-0812">Transmembrane</keyword>
<dbReference type="Pfam" id="PF00563">
    <property type="entry name" value="EAL"/>
    <property type="match status" value="1"/>
</dbReference>
<feature type="transmembrane region" description="Helical" evidence="2">
    <location>
        <begin position="180"/>
        <end position="198"/>
    </location>
</feature>
<gene>
    <name evidence="5" type="ORF">HLB09_15885</name>
</gene>
<dbReference type="RefSeq" id="WP_171204277.1">
    <property type="nucleotide sequence ID" value="NZ_JABEMA010000392.1"/>
</dbReference>
<dbReference type="PANTHER" id="PTHR33121">
    <property type="entry name" value="CYCLIC DI-GMP PHOSPHODIESTERASE PDEF"/>
    <property type="match status" value="1"/>
</dbReference>
<evidence type="ECO:0000256" key="1">
    <source>
        <dbReference type="SAM" id="MobiDB-lite"/>
    </source>
</evidence>
<dbReference type="SUPFAM" id="SSF141868">
    <property type="entry name" value="EAL domain-like"/>
    <property type="match status" value="1"/>
</dbReference>
<proteinExistence type="predicted"/>
<dbReference type="SUPFAM" id="SSF55073">
    <property type="entry name" value="Nucleotide cyclase"/>
    <property type="match status" value="1"/>
</dbReference>
<feature type="transmembrane region" description="Helical" evidence="2">
    <location>
        <begin position="52"/>
        <end position="77"/>
    </location>
</feature>
<reference evidence="5 6" key="1">
    <citation type="submission" date="2020-05" db="EMBL/GenBank/DDBJ databases">
        <title>MicrobeNet Type strains.</title>
        <authorList>
            <person name="Nicholson A.C."/>
        </authorList>
    </citation>
    <scope>NUCLEOTIDE SEQUENCE [LARGE SCALE GENOMIC DNA]</scope>
    <source>
        <strain evidence="5 6">JCM 14547</strain>
    </source>
</reference>
<feature type="region of interest" description="Disordered" evidence="1">
    <location>
        <begin position="692"/>
        <end position="713"/>
    </location>
</feature>
<dbReference type="AlphaFoldDB" id="A0A849BML9"/>
<feature type="transmembrane region" description="Helical" evidence="2">
    <location>
        <begin position="12"/>
        <end position="32"/>
    </location>
</feature>
<dbReference type="PROSITE" id="PS50887">
    <property type="entry name" value="GGDEF"/>
    <property type="match status" value="1"/>
</dbReference>
<dbReference type="InterPro" id="IPR000160">
    <property type="entry name" value="GGDEF_dom"/>
</dbReference>
<keyword evidence="2" id="KW-1133">Transmembrane helix</keyword>
<dbReference type="Gene3D" id="3.30.70.270">
    <property type="match status" value="1"/>
</dbReference>
<keyword evidence="6" id="KW-1185">Reference proteome</keyword>
<dbReference type="EMBL" id="JABEMA010000392">
    <property type="protein sequence ID" value="NNH24539.1"/>
    <property type="molecule type" value="Genomic_DNA"/>
</dbReference>
<protein>
    <submittedName>
        <fullName evidence="5">Bifunctional diguanylate cyclase/phosphodiesterase</fullName>
    </submittedName>
</protein>
<feature type="transmembrane region" description="Helical" evidence="2">
    <location>
        <begin position="89"/>
        <end position="112"/>
    </location>
</feature>
<feature type="transmembrane region" description="Helical" evidence="2">
    <location>
        <begin position="118"/>
        <end position="137"/>
    </location>
</feature>
<accession>A0A849BML9</accession>
<dbReference type="InterPro" id="IPR001633">
    <property type="entry name" value="EAL_dom"/>
</dbReference>
<feature type="compositionally biased region" description="Pro residues" evidence="1">
    <location>
        <begin position="696"/>
        <end position="707"/>
    </location>
</feature>
<organism evidence="5 6">
    <name type="scientific">Pseudokineococcus marinus</name>
    <dbReference type="NCBI Taxonomy" id="351215"/>
    <lineage>
        <taxon>Bacteria</taxon>
        <taxon>Bacillati</taxon>
        <taxon>Actinomycetota</taxon>
        <taxon>Actinomycetes</taxon>
        <taxon>Kineosporiales</taxon>
        <taxon>Kineosporiaceae</taxon>
        <taxon>Pseudokineococcus</taxon>
    </lineage>
</organism>
<dbReference type="Pfam" id="PF00990">
    <property type="entry name" value="GGDEF"/>
    <property type="match status" value="1"/>
</dbReference>
<dbReference type="CDD" id="cd01949">
    <property type="entry name" value="GGDEF"/>
    <property type="match status" value="1"/>
</dbReference>
<feature type="transmembrane region" description="Helical" evidence="2">
    <location>
        <begin position="219"/>
        <end position="237"/>
    </location>
</feature>
<feature type="domain" description="GGDEF" evidence="4">
    <location>
        <begin position="302"/>
        <end position="430"/>
    </location>
</feature>
<keyword evidence="2" id="KW-0472">Membrane</keyword>
<dbReference type="PANTHER" id="PTHR33121:SF79">
    <property type="entry name" value="CYCLIC DI-GMP PHOSPHODIESTERASE PDED-RELATED"/>
    <property type="match status" value="1"/>
</dbReference>
<dbReference type="Gene3D" id="3.20.20.450">
    <property type="entry name" value="EAL domain"/>
    <property type="match status" value="1"/>
</dbReference>
<dbReference type="CDD" id="cd01948">
    <property type="entry name" value="EAL"/>
    <property type="match status" value="1"/>
</dbReference>
<evidence type="ECO:0000259" key="4">
    <source>
        <dbReference type="PROSITE" id="PS50887"/>
    </source>
</evidence>
<feature type="transmembrane region" description="Helical" evidence="2">
    <location>
        <begin position="144"/>
        <end position="160"/>
    </location>
</feature>
<dbReference type="InterPro" id="IPR035919">
    <property type="entry name" value="EAL_sf"/>
</dbReference>
<evidence type="ECO:0000313" key="5">
    <source>
        <dbReference type="EMBL" id="NNH24539.1"/>
    </source>
</evidence>
<dbReference type="Proteomes" id="UP000555552">
    <property type="component" value="Unassembled WGS sequence"/>
</dbReference>
<sequence>MRAVEVLRRPWTAWAVLGLVALGGAVVAPRVWLVQAGVLAALSLGQVLDAGALLALRAASDGVTHAVAAAVVVLLAVRTGRRAGRADALEVGVIVGVLGLFAAQAAVLLATWSPTARAALMASTDVVLLASVLRMALTRRDARSVASWCCVAAACALLLHDVLRLVRGGPGSEGDVAGDGAGAAALVVGLGLLGAAQLHPSARRLLDAEHMAPARRRSTVVLGLLPLVLVPVGLRLVDLAFGGTGLPTWAHLVVGTGAAAAGVLRSWAALRSSEHLADHDPLTDLPNRRALARAHAEGPGGDGWALLLVDLDDFKDVNDAHGHDVGDLLLLGVRDRLLAAVGEHGVVARFGGDEFAVLVRPGAQDDVAEAVVTGLRHPLDVGDLVLRTSASVGLAPPAPGTSLAEQLTRADVALYAAKAAGRDVVRTYHPDQRAEVQHRYALSSQVRALLAGRSPSVGRLEVHYQPLVELATGEVVGAEALVRWRHPEHGLLAPDAFLGHVATSGLDAELDAAVLVDVLEQLGRWRDQRRRALPVSVNLTRTSLLDPGLPERVREALARAGVPGSQLHLEITEHEPLPDDERLLEVLRGLRALGAGVHLDDYGRGYTSLDYLQRFPVQVLKIDRSIVAGAGGTRLVAGLVAMSRTLRLDLLAEGVETQEQRTRLVEQGVRFGQGWLFSPALPAAEYADRVLGPGAAPAPPPDVPAPRLPLGDT</sequence>
<dbReference type="InterPro" id="IPR029787">
    <property type="entry name" value="Nucleotide_cyclase"/>
</dbReference>
<evidence type="ECO:0000256" key="2">
    <source>
        <dbReference type="SAM" id="Phobius"/>
    </source>
</evidence>
<dbReference type="InterPro" id="IPR050706">
    <property type="entry name" value="Cyclic-di-GMP_PDE-like"/>
</dbReference>
<evidence type="ECO:0000313" key="6">
    <source>
        <dbReference type="Proteomes" id="UP000555552"/>
    </source>
</evidence>
<dbReference type="NCBIfam" id="TIGR00254">
    <property type="entry name" value="GGDEF"/>
    <property type="match status" value="1"/>
</dbReference>
<dbReference type="InterPro" id="IPR043128">
    <property type="entry name" value="Rev_trsase/Diguanyl_cyclase"/>
</dbReference>
<name>A0A849BML9_9ACTN</name>
<feature type="non-terminal residue" evidence="5">
    <location>
        <position position="713"/>
    </location>
</feature>
<dbReference type="SMART" id="SM00052">
    <property type="entry name" value="EAL"/>
    <property type="match status" value="1"/>
</dbReference>
<evidence type="ECO:0000259" key="3">
    <source>
        <dbReference type="PROSITE" id="PS50883"/>
    </source>
</evidence>
<dbReference type="SMART" id="SM00267">
    <property type="entry name" value="GGDEF"/>
    <property type="match status" value="1"/>
</dbReference>
<feature type="domain" description="EAL" evidence="3">
    <location>
        <begin position="439"/>
        <end position="694"/>
    </location>
</feature>
<comment type="caution">
    <text evidence="5">The sequence shown here is derived from an EMBL/GenBank/DDBJ whole genome shotgun (WGS) entry which is preliminary data.</text>
</comment>